<dbReference type="PANTHER" id="PTHR10880">
    <property type="entry name" value="MORTALITY FACTOR 4-LIKE PROTEIN"/>
    <property type="match status" value="1"/>
</dbReference>
<keyword evidence="7" id="KW-0539">Nucleus</keyword>
<dbReference type="PIRSF" id="PIRSF038133">
    <property type="entry name" value="HAT_Nua4_EAF3/MRG15"/>
    <property type="match status" value="1"/>
</dbReference>
<evidence type="ECO:0000259" key="8">
    <source>
        <dbReference type="Pfam" id="PF05712"/>
    </source>
</evidence>
<dbReference type="EMBL" id="MCGN01000007">
    <property type="protein sequence ID" value="ORY95014.1"/>
    <property type="molecule type" value="Genomic_DNA"/>
</dbReference>
<dbReference type="FunCoup" id="A0A1X2H906">
    <property type="interactions" value="463"/>
</dbReference>
<dbReference type="OrthoDB" id="124855at2759"/>
<evidence type="ECO:0000256" key="1">
    <source>
        <dbReference type="ARBA" id="ARBA00004123"/>
    </source>
</evidence>
<accession>A0A1X2H906</accession>
<dbReference type="GO" id="GO:0032221">
    <property type="term" value="C:Rpd3S complex"/>
    <property type="evidence" value="ECO:0007669"/>
    <property type="project" value="TreeGrafter"/>
</dbReference>
<dbReference type="InParanoid" id="A0A1X2H906"/>
<keyword evidence="4" id="KW-0156">Chromatin regulator</keyword>
<evidence type="ECO:0000313" key="11">
    <source>
        <dbReference type="Proteomes" id="UP000242180"/>
    </source>
</evidence>
<dbReference type="Gene3D" id="2.30.30.140">
    <property type="match status" value="1"/>
</dbReference>
<name>A0A1X2H906_SYNRA</name>
<dbReference type="Proteomes" id="UP000242180">
    <property type="component" value="Unassembled WGS sequence"/>
</dbReference>
<reference evidence="10 11" key="1">
    <citation type="submission" date="2016-07" db="EMBL/GenBank/DDBJ databases">
        <title>Pervasive Adenine N6-methylation of Active Genes in Fungi.</title>
        <authorList>
            <consortium name="DOE Joint Genome Institute"/>
            <person name="Mondo S.J."/>
            <person name="Dannebaum R.O."/>
            <person name="Kuo R.C."/>
            <person name="Labutti K."/>
            <person name="Haridas S."/>
            <person name="Kuo A."/>
            <person name="Salamov A."/>
            <person name="Ahrendt S.R."/>
            <person name="Lipzen A."/>
            <person name="Sullivan W."/>
            <person name="Andreopoulos W.B."/>
            <person name="Clum A."/>
            <person name="Lindquist E."/>
            <person name="Daum C."/>
            <person name="Ramamoorthy G.K."/>
            <person name="Gryganskyi A."/>
            <person name="Culley D."/>
            <person name="Magnuson J.K."/>
            <person name="James T.Y."/>
            <person name="O'Malley M.A."/>
            <person name="Stajich J.E."/>
            <person name="Spatafora J.W."/>
            <person name="Visel A."/>
            <person name="Grigoriev I.V."/>
        </authorList>
    </citation>
    <scope>NUCLEOTIDE SEQUENCE [LARGE SCALE GENOMIC DNA]</scope>
    <source>
        <strain evidence="10 11">NRRL 2496</strain>
    </source>
</reference>
<evidence type="ECO:0000256" key="4">
    <source>
        <dbReference type="ARBA" id="ARBA00022853"/>
    </source>
</evidence>
<dbReference type="GO" id="GO:0006355">
    <property type="term" value="P:regulation of DNA-templated transcription"/>
    <property type="evidence" value="ECO:0007669"/>
    <property type="project" value="InterPro"/>
</dbReference>
<feature type="domain" description="MRG" evidence="8">
    <location>
        <begin position="94"/>
        <end position="271"/>
    </location>
</feature>
<protein>
    <recommendedName>
        <fullName evidence="3">Chromatin modification-related protein EAF3</fullName>
    </recommendedName>
</protein>
<comment type="similarity">
    <text evidence="2">Belongs to the MRG family.</text>
</comment>
<dbReference type="Gene3D" id="1.10.274.30">
    <property type="entry name" value="MRG domain"/>
    <property type="match status" value="1"/>
</dbReference>
<sequence length="283" mass="33697">MSEHSQEPTTAHTKKLLYDTNERVLCFHGPLMYEAKILERQWMENDPEFDGPYYLVHYKGWKRTWDEWVPETRVLRWTESNLRMQQKLKEMYSKRSRETSTEEAKDNEYLLKPEVRLDIPDSLKGLLIDDWENVTKNQQLVSLPRTPTAAEFLDQYRRFKLESKRSQGTEQLLDEVVQGIRDYFNKALGSMLLYRFERHQYASSRKKFANKDAADVYGAEHLLRLFVQMPLLIAQTDMDQDAVSVLIEYMSDIMKYMQKMQRDIFLKEYENAGPEYVSLTNTT</sequence>
<dbReference type="InterPro" id="IPR038217">
    <property type="entry name" value="MRG_C_sf"/>
</dbReference>
<evidence type="ECO:0000256" key="7">
    <source>
        <dbReference type="ARBA" id="ARBA00023242"/>
    </source>
</evidence>
<dbReference type="Pfam" id="PF05712">
    <property type="entry name" value="MRG"/>
    <property type="match status" value="1"/>
</dbReference>
<comment type="caution">
    <text evidence="10">The sequence shown here is derived from an EMBL/GenBank/DDBJ whole genome shotgun (WGS) entry which is preliminary data.</text>
</comment>
<dbReference type="Pfam" id="PF22732">
    <property type="entry name" value="MSL3_chromo-like"/>
    <property type="match status" value="1"/>
</dbReference>
<dbReference type="AlphaFoldDB" id="A0A1X2H906"/>
<comment type="subcellular location">
    <subcellularLocation>
        <location evidence="1">Nucleus</location>
    </subcellularLocation>
</comment>
<dbReference type="CDD" id="cd18983">
    <property type="entry name" value="CBD_MSL3_like"/>
    <property type="match status" value="1"/>
</dbReference>
<feature type="domain" description="MSL3 chromodomain-like" evidence="9">
    <location>
        <begin position="18"/>
        <end position="90"/>
    </location>
</feature>
<dbReference type="SUPFAM" id="SSF54160">
    <property type="entry name" value="Chromo domain-like"/>
    <property type="match status" value="1"/>
</dbReference>
<proteinExistence type="inferred from homology"/>
<organism evidence="10 11">
    <name type="scientific">Syncephalastrum racemosum</name>
    <name type="common">Filamentous fungus</name>
    <dbReference type="NCBI Taxonomy" id="13706"/>
    <lineage>
        <taxon>Eukaryota</taxon>
        <taxon>Fungi</taxon>
        <taxon>Fungi incertae sedis</taxon>
        <taxon>Mucoromycota</taxon>
        <taxon>Mucoromycotina</taxon>
        <taxon>Mucoromycetes</taxon>
        <taxon>Mucorales</taxon>
        <taxon>Syncephalastraceae</taxon>
        <taxon>Syncephalastrum</taxon>
    </lineage>
</organism>
<evidence type="ECO:0000313" key="10">
    <source>
        <dbReference type="EMBL" id="ORY95014.1"/>
    </source>
</evidence>
<dbReference type="PANTHER" id="PTHR10880:SF15">
    <property type="entry name" value="MSL COMPLEX SUBUNIT 3"/>
    <property type="match status" value="1"/>
</dbReference>
<keyword evidence="5" id="KW-0805">Transcription regulation</keyword>
<keyword evidence="6" id="KW-0804">Transcription</keyword>
<dbReference type="InterPro" id="IPR016197">
    <property type="entry name" value="Chromo-like_dom_sf"/>
</dbReference>
<dbReference type="InterPro" id="IPR008676">
    <property type="entry name" value="MRG"/>
</dbReference>
<keyword evidence="11" id="KW-1185">Reference proteome</keyword>
<dbReference type="InterPro" id="IPR053820">
    <property type="entry name" value="MSL3_chromo-like"/>
</dbReference>
<evidence type="ECO:0000256" key="5">
    <source>
        <dbReference type="ARBA" id="ARBA00023015"/>
    </source>
</evidence>
<gene>
    <name evidence="10" type="ORF">BCR43DRAFT_494985</name>
</gene>
<dbReference type="PROSITE" id="PS51640">
    <property type="entry name" value="MRG"/>
    <property type="match status" value="1"/>
</dbReference>
<dbReference type="STRING" id="13706.A0A1X2H906"/>
<evidence type="ECO:0000256" key="3">
    <source>
        <dbReference type="ARBA" id="ARBA00018505"/>
    </source>
</evidence>
<dbReference type="OMA" id="GLQTYFD"/>
<dbReference type="GO" id="GO:0035267">
    <property type="term" value="C:NuA4 histone acetyltransferase complex"/>
    <property type="evidence" value="ECO:0007669"/>
    <property type="project" value="TreeGrafter"/>
</dbReference>
<dbReference type="InterPro" id="IPR026541">
    <property type="entry name" value="MRG_dom"/>
</dbReference>
<evidence type="ECO:0000259" key="9">
    <source>
        <dbReference type="Pfam" id="PF22732"/>
    </source>
</evidence>
<dbReference type="GO" id="GO:0006325">
    <property type="term" value="P:chromatin organization"/>
    <property type="evidence" value="ECO:0007669"/>
    <property type="project" value="UniProtKB-KW"/>
</dbReference>
<evidence type="ECO:0000256" key="2">
    <source>
        <dbReference type="ARBA" id="ARBA00009093"/>
    </source>
</evidence>
<evidence type="ECO:0000256" key="6">
    <source>
        <dbReference type="ARBA" id="ARBA00023163"/>
    </source>
</evidence>